<organism evidence="1">
    <name type="scientific">Acinetobacter baumannii</name>
    <dbReference type="NCBI Taxonomy" id="470"/>
    <lineage>
        <taxon>Bacteria</taxon>
        <taxon>Pseudomonadati</taxon>
        <taxon>Pseudomonadota</taxon>
        <taxon>Gammaproteobacteria</taxon>
        <taxon>Moraxellales</taxon>
        <taxon>Moraxellaceae</taxon>
        <taxon>Acinetobacter</taxon>
        <taxon>Acinetobacter calcoaceticus/baumannii complex</taxon>
    </lineage>
</organism>
<evidence type="ECO:0000313" key="1">
    <source>
        <dbReference type="EMBL" id="EKU3569221.1"/>
    </source>
</evidence>
<gene>
    <name evidence="1" type="ORF">MKP18_002639</name>
</gene>
<name>A0AAD2U3V5_ACIBA</name>
<proteinExistence type="predicted"/>
<dbReference type="RefSeq" id="WP_002045195.1">
    <property type="nucleotide sequence ID" value="NZ_CAXYPT010000003.1"/>
</dbReference>
<dbReference type="AlphaFoldDB" id="A0AAD2U3V5"/>
<comment type="caution">
    <text evidence="1">The sequence shown here is derived from an EMBL/GenBank/DDBJ whole genome shotgun (WGS) entry which is preliminary data.</text>
</comment>
<reference evidence="1" key="1">
    <citation type="submission" date="2023-06" db="EMBL/GenBank/DDBJ databases">
        <authorList>
            <consortium name="Clinical and Environmental Microbiology Branch: Whole genome sequencing antimicrobial resistance pathogens in the healthcare setting"/>
        </authorList>
    </citation>
    <scope>NUCLEOTIDE SEQUENCE</scope>
    <source>
        <strain evidence="1">2021GN-00227</strain>
    </source>
</reference>
<dbReference type="EMBL" id="ABFEVW020000017">
    <property type="protein sequence ID" value="EKU3569221.1"/>
    <property type="molecule type" value="Genomic_DNA"/>
</dbReference>
<protein>
    <submittedName>
        <fullName evidence="1">Uncharacterized protein</fullName>
    </submittedName>
</protein>
<dbReference type="EMBL" id="ABFEVW030000017">
    <property type="protein sequence ID" value="EMN1072318.1"/>
    <property type="molecule type" value="Genomic_DNA"/>
</dbReference>
<accession>A0AAD2U3V5</accession>
<sequence length="47" mass="5558">MSFRYSSSARTLIVFGNLMNHYYDNVNPSQIDNLVDEAKFKEATWRK</sequence>